<evidence type="ECO:0000313" key="2">
    <source>
        <dbReference type="EMBL" id="CCM02661.1"/>
    </source>
</evidence>
<proteinExistence type="predicted"/>
<reference evidence="2 3" key="1">
    <citation type="journal article" date="2012" name="Appl. Environ. Microbiol.">
        <title>Short-read sequencing for genomic analysis of the brown rot fungus Fibroporia radiculosa.</title>
        <authorList>
            <person name="Tang J.D."/>
            <person name="Perkins A.D."/>
            <person name="Sonstegard T.S."/>
            <person name="Schroeder S.G."/>
            <person name="Burgess S.C."/>
            <person name="Diehl S.V."/>
        </authorList>
    </citation>
    <scope>NUCLEOTIDE SEQUENCE [LARGE SCALE GENOMIC DNA]</scope>
    <source>
        <strain evidence="2 3">TFFH 294</strain>
    </source>
</reference>
<keyword evidence="3" id="KW-1185">Reference proteome</keyword>
<organism evidence="2 3">
    <name type="scientific">Fibroporia radiculosa</name>
    <dbReference type="NCBI Taxonomy" id="599839"/>
    <lineage>
        <taxon>Eukaryota</taxon>
        <taxon>Fungi</taxon>
        <taxon>Dikarya</taxon>
        <taxon>Basidiomycota</taxon>
        <taxon>Agaricomycotina</taxon>
        <taxon>Agaricomycetes</taxon>
        <taxon>Polyporales</taxon>
        <taxon>Fibroporiaceae</taxon>
        <taxon>Fibroporia</taxon>
    </lineage>
</organism>
<evidence type="ECO:0008006" key="4">
    <source>
        <dbReference type="Google" id="ProtNLM"/>
    </source>
</evidence>
<dbReference type="GeneID" id="24097572"/>
<dbReference type="EMBL" id="HE797087">
    <property type="protein sequence ID" value="CCM02661.1"/>
    <property type="molecule type" value="Genomic_DNA"/>
</dbReference>
<dbReference type="OrthoDB" id="3193353at2759"/>
<dbReference type="InParanoid" id="J4IAC3"/>
<dbReference type="RefSeq" id="XP_012181944.1">
    <property type="nucleotide sequence ID" value="XM_012326554.1"/>
</dbReference>
<dbReference type="AlphaFoldDB" id="J4IAC3"/>
<accession>J4IAC3</accession>
<dbReference type="STRING" id="599839.J4IAC3"/>
<dbReference type="SUPFAM" id="SSF50978">
    <property type="entry name" value="WD40 repeat-like"/>
    <property type="match status" value="1"/>
</dbReference>
<feature type="region of interest" description="Disordered" evidence="1">
    <location>
        <begin position="309"/>
        <end position="332"/>
    </location>
</feature>
<dbReference type="Proteomes" id="UP000006352">
    <property type="component" value="Unassembled WGS sequence"/>
</dbReference>
<sequence length="386" mass="43047">MTGAVVNTDPLSPGVIAITKRGAADMVTTTIYSMVSLAEDEHLDLKPIHEFTSYRRAIALQGNIFVASDVDNIVRLIDTGSGQQICQLRVPLEHDDPTLFNEEDTCMAVVLVHNHAITFCRRWIHLYKISNQVDGSSDVPSYLPATSHKWTWNIDTIVVSPRSLSRIKSDSPSFPLIDILIRFDTWFPWPVNIIHHYVLPPNPSLSDARSHSDTFESFEEDHAVQAELPYLFATSSIHGPFMIHSISSPIRLFTPSDMVLGRYGTALWLDAQSSNSGPAQAGDHGQRIAGKMLISPRTPPHTQMRTIKRTEDDKVSPGYAEEQPGNSSSGQAIHEGAIAHEPRMMVFHMQDEEDDWSRLALDEEEGRIAIGTVNGTVLLFEYVPRE</sequence>
<gene>
    <name evidence="2" type="ORF">FIBRA_04765</name>
</gene>
<dbReference type="InterPro" id="IPR036322">
    <property type="entry name" value="WD40_repeat_dom_sf"/>
</dbReference>
<evidence type="ECO:0000313" key="3">
    <source>
        <dbReference type="Proteomes" id="UP000006352"/>
    </source>
</evidence>
<protein>
    <recommendedName>
        <fullName evidence="4">Cleavage/polyadenylation specificity factor A subunit N-terminal domain-containing protein</fullName>
    </recommendedName>
</protein>
<evidence type="ECO:0000256" key="1">
    <source>
        <dbReference type="SAM" id="MobiDB-lite"/>
    </source>
</evidence>
<name>J4IAC3_9APHY</name>
<dbReference type="HOGENOM" id="CLU_034755_0_0_1"/>